<accession>A0A0J6V410</accession>
<evidence type="ECO:0000313" key="2">
    <source>
        <dbReference type="Proteomes" id="UP000036449"/>
    </source>
</evidence>
<organism evidence="1 2">
    <name type="scientific">Methylobacterium tarhaniae</name>
    <dbReference type="NCBI Taxonomy" id="1187852"/>
    <lineage>
        <taxon>Bacteria</taxon>
        <taxon>Pseudomonadati</taxon>
        <taxon>Pseudomonadota</taxon>
        <taxon>Alphaproteobacteria</taxon>
        <taxon>Hyphomicrobiales</taxon>
        <taxon>Methylobacteriaceae</taxon>
        <taxon>Methylobacterium</taxon>
    </lineage>
</organism>
<dbReference type="Proteomes" id="UP000036449">
    <property type="component" value="Unassembled WGS sequence"/>
</dbReference>
<protein>
    <submittedName>
        <fullName evidence="1">Toxin RelE</fullName>
    </submittedName>
</protein>
<dbReference type="OrthoDB" id="9797093at2"/>
<name>A0A0J6V410_9HYPH</name>
<gene>
    <name evidence="1" type="ORF">VQ03_24810</name>
</gene>
<keyword evidence="2" id="KW-1185">Reference proteome</keyword>
<sequence length="133" mass="14742">MSDPPSQPPDSELVWLGRTKQAVSDFPPEVKREVGFALRLAQKGRKPISAKPLKSEKDFKGAAVLEIVEDDDGNTYRTAYAAKFAGVVYVLHAFQKKSTSGVATPRKDIDLIKDRLAEAKRHYAEHFAKKDTG</sequence>
<dbReference type="PATRIC" id="fig|1187852.3.peg.2656"/>
<dbReference type="AlphaFoldDB" id="A0A0J6V410"/>
<dbReference type="Pfam" id="PF05973">
    <property type="entry name" value="Gp49"/>
    <property type="match status" value="1"/>
</dbReference>
<comment type="caution">
    <text evidence="1">The sequence shown here is derived from an EMBL/GenBank/DDBJ whole genome shotgun (WGS) entry which is preliminary data.</text>
</comment>
<dbReference type="InterPro" id="IPR009241">
    <property type="entry name" value="HigB-like"/>
</dbReference>
<evidence type="ECO:0000313" key="1">
    <source>
        <dbReference type="EMBL" id="KMO33606.1"/>
    </source>
</evidence>
<dbReference type="EMBL" id="LABZ01000196">
    <property type="protein sequence ID" value="KMO33606.1"/>
    <property type="molecule type" value="Genomic_DNA"/>
</dbReference>
<proteinExistence type="predicted"/>
<reference evidence="1 2" key="1">
    <citation type="submission" date="2015-03" db="EMBL/GenBank/DDBJ databases">
        <title>Genome sequencing of Methylobacterium tarhaniae DSM 25844.</title>
        <authorList>
            <person name="Chaudhry V."/>
            <person name="Patil P.B."/>
        </authorList>
    </citation>
    <scope>NUCLEOTIDE SEQUENCE [LARGE SCALE GENOMIC DNA]</scope>
    <source>
        <strain evidence="1 2">DSM 25844</strain>
    </source>
</reference>
<dbReference type="RefSeq" id="WP_048453570.1">
    <property type="nucleotide sequence ID" value="NZ_LABZ01000196.1"/>
</dbReference>